<dbReference type="Pfam" id="PF19921">
    <property type="entry name" value="bpX5"/>
    <property type="match status" value="1"/>
</dbReference>
<gene>
    <name evidence="2" type="ORF">JR064_14755</name>
</gene>
<evidence type="ECO:0000313" key="2">
    <source>
        <dbReference type="EMBL" id="MBN6103425.1"/>
    </source>
</evidence>
<proteinExistence type="predicted"/>
<dbReference type="Proteomes" id="UP000695802">
    <property type="component" value="Unassembled WGS sequence"/>
</dbReference>
<feature type="domain" description="MoxR-vWA-beta-propeller ternary system" evidence="1">
    <location>
        <begin position="3"/>
        <end position="134"/>
    </location>
</feature>
<keyword evidence="3" id="KW-1185">Reference proteome</keyword>
<organism evidence="2 3">
    <name type="scientific">Xanthomonas bonasiae</name>
    <dbReference type="NCBI Taxonomy" id="2810351"/>
    <lineage>
        <taxon>Bacteria</taxon>
        <taxon>Pseudomonadati</taxon>
        <taxon>Pseudomonadota</taxon>
        <taxon>Gammaproteobacteria</taxon>
        <taxon>Lysobacterales</taxon>
        <taxon>Lysobacteraceae</taxon>
        <taxon>Xanthomonas</taxon>
    </lineage>
</organism>
<dbReference type="RefSeq" id="WP_206230215.1">
    <property type="nucleotide sequence ID" value="NZ_JAFIWB010000017.1"/>
</dbReference>
<dbReference type="EMBL" id="JAFIWB010000017">
    <property type="protein sequence ID" value="MBN6103425.1"/>
    <property type="molecule type" value="Genomic_DNA"/>
</dbReference>
<protein>
    <recommendedName>
        <fullName evidence="1">MoxR-vWA-beta-propeller ternary system domain-containing protein</fullName>
    </recommendedName>
</protein>
<comment type="caution">
    <text evidence="2">The sequence shown here is derived from an EMBL/GenBank/DDBJ whole genome shotgun (WGS) entry which is preliminary data.</text>
</comment>
<name>A0ABS3B516_9XANT</name>
<evidence type="ECO:0000259" key="1">
    <source>
        <dbReference type="Pfam" id="PF19921"/>
    </source>
</evidence>
<sequence length="136" mass="14690">MTWSWHDDPAPPPPQGVVGIGQLARRLLERATRSETADALMATASDGLLVLTGPASALPWLDGVLYIAPRPEAPALWLPTAQRPGIALDLLAQAVARRHPDPPWLMLRAPAALVPLNRLLPLGATLAEQIRRRWAA</sequence>
<accession>A0ABS3B516</accession>
<evidence type="ECO:0000313" key="3">
    <source>
        <dbReference type="Proteomes" id="UP000695802"/>
    </source>
</evidence>
<dbReference type="InterPro" id="IPR045548">
    <property type="entry name" value="bpX5"/>
</dbReference>
<reference evidence="2 3" key="1">
    <citation type="submission" date="2021-02" db="EMBL/GenBank/DDBJ databases">
        <title>Taxonomically Unique Crown Gall-Associated Xanthomonas Stains Have Deficiency in Virulence Repertories.</title>
        <authorList>
            <person name="Mafakheri H."/>
            <person name="Taghavi S.M."/>
            <person name="Dimkic I."/>
            <person name="Nemanja K."/>
            <person name="Osdaghi E."/>
        </authorList>
    </citation>
    <scope>NUCLEOTIDE SEQUENCE [LARGE SCALE GENOMIC DNA]</scope>
    <source>
        <strain evidence="2 3">FX4</strain>
    </source>
</reference>